<accession>A0ABP9KYZ2</accession>
<dbReference type="EMBL" id="BAABKC010000079">
    <property type="protein sequence ID" value="GAA5068234.1"/>
    <property type="molecule type" value="Genomic_DNA"/>
</dbReference>
<comment type="caution">
    <text evidence="2">The sequence shown here is derived from an EMBL/GenBank/DDBJ whole genome shotgun (WGS) entry which is preliminary data.</text>
</comment>
<feature type="compositionally biased region" description="Polar residues" evidence="1">
    <location>
        <begin position="35"/>
        <end position="44"/>
    </location>
</feature>
<protein>
    <submittedName>
        <fullName evidence="2">Uncharacterized protein</fullName>
    </submittedName>
</protein>
<name>A0ABP9KYZ2_9ACTN</name>
<evidence type="ECO:0000313" key="2">
    <source>
        <dbReference type="EMBL" id="GAA5068234.1"/>
    </source>
</evidence>
<feature type="region of interest" description="Disordered" evidence="1">
    <location>
        <begin position="1"/>
        <end position="52"/>
    </location>
</feature>
<reference evidence="3" key="1">
    <citation type="journal article" date="2019" name="Int. J. Syst. Evol. Microbiol.">
        <title>The Global Catalogue of Microorganisms (GCM) 10K type strain sequencing project: providing services to taxonomists for standard genome sequencing and annotation.</title>
        <authorList>
            <consortium name="The Broad Institute Genomics Platform"/>
            <consortium name="The Broad Institute Genome Sequencing Center for Infectious Disease"/>
            <person name="Wu L."/>
            <person name="Ma J."/>
        </authorList>
    </citation>
    <scope>NUCLEOTIDE SEQUENCE [LARGE SCALE GENOMIC DNA]</scope>
    <source>
        <strain evidence="3">JCM 18410</strain>
    </source>
</reference>
<sequence length="92" mass="9671">MIFVVPQETTGGGPHVTIAASGSGRGGLDEPHAARNSQDASSRGSESEAWIDGEEGSINLALRAAGHRAVTTTRVMADRHTGTGHQWAKWLH</sequence>
<proteinExistence type="predicted"/>
<evidence type="ECO:0000313" key="3">
    <source>
        <dbReference type="Proteomes" id="UP001500124"/>
    </source>
</evidence>
<dbReference type="Proteomes" id="UP001500124">
    <property type="component" value="Unassembled WGS sequence"/>
</dbReference>
<evidence type="ECO:0000256" key="1">
    <source>
        <dbReference type="SAM" id="MobiDB-lite"/>
    </source>
</evidence>
<gene>
    <name evidence="2" type="ORF">GCM10023336_51200</name>
</gene>
<keyword evidence="3" id="KW-1185">Reference proteome</keyword>
<organism evidence="2 3">
    <name type="scientific">Streptomyces similanensis</name>
    <dbReference type="NCBI Taxonomy" id="1274988"/>
    <lineage>
        <taxon>Bacteria</taxon>
        <taxon>Bacillati</taxon>
        <taxon>Actinomycetota</taxon>
        <taxon>Actinomycetes</taxon>
        <taxon>Kitasatosporales</taxon>
        <taxon>Streptomycetaceae</taxon>
        <taxon>Streptomyces</taxon>
    </lineage>
</organism>